<gene>
    <name evidence="1" type="ORF">FAZ19_16145</name>
</gene>
<dbReference type="Proteomes" id="UP000309872">
    <property type="component" value="Unassembled WGS sequence"/>
</dbReference>
<accession>A0A4U0GXD4</accession>
<dbReference type="RefSeq" id="WP_136821789.1">
    <property type="nucleotide sequence ID" value="NZ_BMJX01000005.1"/>
</dbReference>
<keyword evidence="2" id="KW-1185">Reference proteome</keyword>
<comment type="caution">
    <text evidence="1">The sequence shown here is derived from an EMBL/GenBank/DDBJ whole genome shotgun (WGS) entry which is preliminary data.</text>
</comment>
<evidence type="ECO:0000313" key="1">
    <source>
        <dbReference type="EMBL" id="TJY63797.1"/>
    </source>
</evidence>
<proteinExistence type="predicted"/>
<dbReference type="AlphaFoldDB" id="A0A4U0GXD4"/>
<dbReference type="OrthoDB" id="708394at2"/>
<organism evidence="1 2">
    <name type="scientific">Sphingobacterium alkalisoli</name>
    <dbReference type="NCBI Taxonomy" id="1874115"/>
    <lineage>
        <taxon>Bacteria</taxon>
        <taxon>Pseudomonadati</taxon>
        <taxon>Bacteroidota</taxon>
        <taxon>Sphingobacteriia</taxon>
        <taxon>Sphingobacteriales</taxon>
        <taxon>Sphingobacteriaceae</taxon>
        <taxon>Sphingobacterium</taxon>
    </lineage>
</organism>
<reference evidence="1 2" key="1">
    <citation type="submission" date="2019-04" db="EMBL/GenBank/DDBJ databases">
        <title>Sphingobacterium olei sp. nov., isolated from oil-contaminated soil.</title>
        <authorList>
            <person name="Liu B."/>
        </authorList>
    </citation>
    <scope>NUCLEOTIDE SEQUENCE [LARGE SCALE GENOMIC DNA]</scope>
    <source>
        <strain evidence="1 2">Y3L14</strain>
    </source>
</reference>
<dbReference type="EMBL" id="SUKA01000005">
    <property type="protein sequence ID" value="TJY63797.1"/>
    <property type="molecule type" value="Genomic_DNA"/>
</dbReference>
<evidence type="ECO:0000313" key="2">
    <source>
        <dbReference type="Proteomes" id="UP000309872"/>
    </source>
</evidence>
<name>A0A4U0GXD4_9SPHI</name>
<sequence length="131" mass="14990">MNNSTEQMNHLKEISEMIGNAIEQEIDRDNPDELTGKLMELCALQGNASHAYALAEQLYNVKISELVQKPEHAKLSATDKKMLFAGLAKEEIYYLSLNERYIRNLSHSIEALRSALSWKKAEMEQARYQTT</sequence>
<protein>
    <submittedName>
        <fullName evidence="1">Uncharacterized protein</fullName>
    </submittedName>
</protein>